<dbReference type="GeneID" id="19269485"/>
<feature type="signal peptide" evidence="2">
    <location>
        <begin position="1"/>
        <end position="22"/>
    </location>
</feature>
<dbReference type="HOGENOM" id="CLU_1142904_0_0_1"/>
<sequence length="243" mass="27427">MCRLQGFWLIVFYSSTWVRTHAQDYILEYFRLLTDRRKATHEQMESHIQQRAWYHYNAPPDPRELAQNKAALKRGIDEDWQASVQRYPEVLEYFYSLVDLSLPADDDTAVKDPPLSALQGSRANRRSIGTLPAGGSVFGGDRPSPMMRGGTPPIMAARDGRTTAPPMASAFGVPPPIGRRMRGHPGTSGLESVDEDYRSVNFLLPLSPDTSDSDSDLNYADGYPDDLFNEGIIHQPWSYYGYY</sequence>
<reference evidence="4" key="1">
    <citation type="journal article" date="2015" name="BMC Genomics">
        <title>Genomic and transcriptomic analysis of the endophytic fungus Pestalotiopsis fici reveals its lifestyle and high potential for synthesis of natural products.</title>
        <authorList>
            <person name="Wang X."/>
            <person name="Zhang X."/>
            <person name="Liu L."/>
            <person name="Xiang M."/>
            <person name="Wang W."/>
            <person name="Sun X."/>
            <person name="Che Y."/>
            <person name="Guo L."/>
            <person name="Liu G."/>
            <person name="Guo L."/>
            <person name="Wang C."/>
            <person name="Yin W.B."/>
            <person name="Stadler M."/>
            <person name="Zhang X."/>
            <person name="Liu X."/>
        </authorList>
    </citation>
    <scope>NUCLEOTIDE SEQUENCE [LARGE SCALE GENOMIC DNA]</scope>
    <source>
        <strain evidence="4">W106-1 / CGMCC3.15140</strain>
    </source>
</reference>
<dbReference type="OrthoDB" id="5409477at2759"/>
<dbReference type="AlphaFoldDB" id="W3XBN5"/>
<name>W3XBN5_PESFW</name>
<evidence type="ECO:0000256" key="2">
    <source>
        <dbReference type="SAM" id="SignalP"/>
    </source>
</evidence>
<dbReference type="EMBL" id="KI912111">
    <property type="protein sequence ID" value="ETS82596.1"/>
    <property type="molecule type" value="Genomic_DNA"/>
</dbReference>
<evidence type="ECO:0000313" key="4">
    <source>
        <dbReference type="Proteomes" id="UP000030651"/>
    </source>
</evidence>
<protein>
    <submittedName>
        <fullName evidence="3">Uncharacterized protein</fullName>
    </submittedName>
</protein>
<accession>W3XBN5</accession>
<keyword evidence="4" id="KW-1185">Reference proteome</keyword>
<feature type="region of interest" description="Disordered" evidence="1">
    <location>
        <begin position="126"/>
        <end position="145"/>
    </location>
</feature>
<dbReference type="InParanoid" id="W3XBN5"/>
<evidence type="ECO:0000313" key="3">
    <source>
        <dbReference type="EMBL" id="ETS82596.1"/>
    </source>
</evidence>
<dbReference type="eggNOG" id="ENOG502SN7S">
    <property type="taxonomic scope" value="Eukaryota"/>
</dbReference>
<proteinExistence type="predicted"/>
<dbReference type="RefSeq" id="XP_007831244.1">
    <property type="nucleotide sequence ID" value="XM_007833053.1"/>
</dbReference>
<feature type="chain" id="PRO_5004834489" evidence="2">
    <location>
        <begin position="23"/>
        <end position="243"/>
    </location>
</feature>
<dbReference type="KEGG" id="pfy:PFICI_04472"/>
<organism evidence="3 4">
    <name type="scientific">Pestalotiopsis fici (strain W106-1 / CGMCC3.15140)</name>
    <dbReference type="NCBI Taxonomy" id="1229662"/>
    <lineage>
        <taxon>Eukaryota</taxon>
        <taxon>Fungi</taxon>
        <taxon>Dikarya</taxon>
        <taxon>Ascomycota</taxon>
        <taxon>Pezizomycotina</taxon>
        <taxon>Sordariomycetes</taxon>
        <taxon>Xylariomycetidae</taxon>
        <taxon>Amphisphaeriales</taxon>
        <taxon>Sporocadaceae</taxon>
        <taxon>Pestalotiopsis</taxon>
    </lineage>
</organism>
<gene>
    <name evidence="3" type="ORF">PFICI_04472</name>
</gene>
<dbReference type="Proteomes" id="UP000030651">
    <property type="component" value="Unassembled WGS sequence"/>
</dbReference>
<evidence type="ECO:0000256" key="1">
    <source>
        <dbReference type="SAM" id="MobiDB-lite"/>
    </source>
</evidence>
<keyword evidence="2" id="KW-0732">Signal</keyword>